<dbReference type="EMBL" id="BARS01021111">
    <property type="protein sequence ID" value="GAG13718.1"/>
    <property type="molecule type" value="Genomic_DNA"/>
</dbReference>
<proteinExistence type="predicted"/>
<sequence>NFQNNASATLTRIGSKVNVSLIASDNVQLDYYVCAHNQTGTLTNGTAVDISGTSYPISYIITVTQLEGSNVSYNCWFNDTSGNDNSTYIDYFLVVEEPVITATYLLDSWEGDEDDEANVYNCSSDASIGQPFNNTRDLIAEDTLEIEILVSGATQLLDAEDIINVSIVKADTDGAPTGSIVYATNLTRGDWWKDAGGWQAENITFNIDFDMDMGWYIMVFACPNCDRSVNERLTIRTDKGSTYHGMPNYGYVEIDAGCNPLGGVAEDWTTRT</sequence>
<gene>
    <name evidence="1" type="ORF">S01H1_33957</name>
</gene>
<comment type="caution">
    <text evidence="1">The sequence shown here is derived from an EMBL/GenBank/DDBJ whole genome shotgun (WGS) entry which is preliminary data.</text>
</comment>
<feature type="non-terminal residue" evidence="1">
    <location>
        <position position="272"/>
    </location>
</feature>
<name>X0VML4_9ZZZZ</name>
<protein>
    <submittedName>
        <fullName evidence="1">Uncharacterized protein</fullName>
    </submittedName>
</protein>
<reference evidence="1" key="1">
    <citation type="journal article" date="2014" name="Front. Microbiol.">
        <title>High frequency of phylogenetically diverse reductive dehalogenase-homologous genes in deep subseafloor sedimentary metagenomes.</title>
        <authorList>
            <person name="Kawai M."/>
            <person name="Futagami T."/>
            <person name="Toyoda A."/>
            <person name="Takaki Y."/>
            <person name="Nishi S."/>
            <person name="Hori S."/>
            <person name="Arai W."/>
            <person name="Tsubouchi T."/>
            <person name="Morono Y."/>
            <person name="Uchiyama I."/>
            <person name="Ito T."/>
            <person name="Fujiyama A."/>
            <person name="Inagaki F."/>
            <person name="Takami H."/>
        </authorList>
    </citation>
    <scope>NUCLEOTIDE SEQUENCE</scope>
    <source>
        <strain evidence="1">Expedition CK06-06</strain>
    </source>
</reference>
<organism evidence="1">
    <name type="scientific">marine sediment metagenome</name>
    <dbReference type="NCBI Taxonomy" id="412755"/>
    <lineage>
        <taxon>unclassified sequences</taxon>
        <taxon>metagenomes</taxon>
        <taxon>ecological metagenomes</taxon>
    </lineage>
</organism>
<evidence type="ECO:0000313" key="1">
    <source>
        <dbReference type="EMBL" id="GAG13718.1"/>
    </source>
</evidence>
<accession>X0VML4</accession>
<feature type="non-terminal residue" evidence="1">
    <location>
        <position position="1"/>
    </location>
</feature>
<dbReference type="AlphaFoldDB" id="X0VML4"/>